<proteinExistence type="predicted"/>
<gene>
    <name evidence="1" type="ORF">Q767_03980</name>
</gene>
<name>A0A0A2N8T6_9FLAO</name>
<keyword evidence="2" id="KW-1185">Reference proteome</keyword>
<reference evidence="1 2" key="2">
    <citation type="journal article" date="2015" name="Stand. Genomic Sci.">
        <title>High quality draft genomic sequence of Flavobacterium enshiense DK69(T) and comparison among Flavobacterium genomes.</title>
        <authorList>
            <person name="Zeng Z."/>
            <person name="Chen C."/>
            <person name="Du H."/>
            <person name="Wang G."/>
            <person name="Li M."/>
        </authorList>
    </citation>
    <scope>NUCLEOTIDE SEQUENCE [LARGE SCALE GENOMIC DNA]</scope>
    <source>
        <strain evidence="1 2">DK69</strain>
    </source>
</reference>
<accession>A0A0A2N8T6</accession>
<dbReference type="OrthoDB" id="672685at2"/>
<protein>
    <submittedName>
        <fullName evidence="1">Uncharacterized protein</fullName>
    </submittedName>
</protein>
<dbReference type="eggNOG" id="ENOG50332A8">
    <property type="taxonomic scope" value="Bacteria"/>
</dbReference>
<organism evidence="1 2">
    <name type="scientific">Flavobacterium enshiense DK69</name>
    <dbReference type="NCBI Taxonomy" id="1107311"/>
    <lineage>
        <taxon>Bacteria</taxon>
        <taxon>Pseudomonadati</taxon>
        <taxon>Bacteroidota</taxon>
        <taxon>Flavobacteriia</taxon>
        <taxon>Flavobacteriales</taxon>
        <taxon>Flavobacteriaceae</taxon>
        <taxon>Flavobacterium</taxon>
    </lineage>
</organism>
<comment type="caution">
    <text evidence="1">The sequence shown here is derived from an EMBL/GenBank/DDBJ whole genome shotgun (WGS) entry which is preliminary data.</text>
</comment>
<dbReference type="EMBL" id="JRLZ01000003">
    <property type="protein sequence ID" value="KGO96865.1"/>
    <property type="molecule type" value="Genomic_DNA"/>
</dbReference>
<dbReference type="InterPro" id="IPR011008">
    <property type="entry name" value="Dimeric_a/b-barrel"/>
</dbReference>
<evidence type="ECO:0000313" key="2">
    <source>
        <dbReference type="Proteomes" id="UP000030149"/>
    </source>
</evidence>
<dbReference type="PATRIC" id="fig|1107311.5.peg.1958"/>
<dbReference type="InterPro" id="IPR014910">
    <property type="entry name" value="YdhR"/>
</dbReference>
<dbReference type="Gene3D" id="3.30.70.100">
    <property type="match status" value="1"/>
</dbReference>
<dbReference type="SUPFAM" id="SSF54909">
    <property type="entry name" value="Dimeric alpha+beta barrel"/>
    <property type="match status" value="1"/>
</dbReference>
<reference evidence="2" key="1">
    <citation type="submission" date="2013-09" db="EMBL/GenBank/DDBJ databases">
        <authorList>
            <person name="Zeng Z."/>
            <person name="Chen C."/>
        </authorList>
    </citation>
    <scope>NUCLEOTIDE SEQUENCE [LARGE SCALE GENOMIC DNA]</scope>
    <source>
        <strain evidence="2">DK69</strain>
    </source>
</reference>
<dbReference type="Pfam" id="PF08803">
    <property type="entry name" value="ydhR"/>
    <property type="match status" value="1"/>
</dbReference>
<dbReference type="Proteomes" id="UP000030149">
    <property type="component" value="Unassembled WGS sequence"/>
</dbReference>
<dbReference type="AlphaFoldDB" id="A0A0A2N8T6"/>
<evidence type="ECO:0000313" key="1">
    <source>
        <dbReference type="EMBL" id="KGO96865.1"/>
    </source>
</evidence>
<sequence length="131" mass="15040">MKEVKPLLTNLVLKINFYLYSIINLKYRAMHAQIITYQLNDISQAEYLKKMVEPDAPIIAEVKGLISKVWLADIEKNTFGGFYLWENKAAMEDFMNSDMVKAVVSRPFVKNVSSVDYEVNQSASLITRGIR</sequence>